<organism evidence="2 3">
    <name type="scientific">Cohnella faecalis</name>
    <dbReference type="NCBI Taxonomy" id="2315694"/>
    <lineage>
        <taxon>Bacteria</taxon>
        <taxon>Bacillati</taxon>
        <taxon>Bacillota</taxon>
        <taxon>Bacilli</taxon>
        <taxon>Bacillales</taxon>
        <taxon>Paenibacillaceae</taxon>
        <taxon>Cohnella</taxon>
    </lineage>
</organism>
<evidence type="ECO:0000256" key="1">
    <source>
        <dbReference type="SAM" id="MobiDB-lite"/>
    </source>
</evidence>
<sequence>MGFQAVIRQAAWLALCGAGLSGCLGAKTELPADQAFARSASALSGTDHYGFTGEVAVVGVSGFVAGRSTYKGEVSDHGLLNIKWNGAGASQGELTTANTEKEGSASLHPFQLLKALENGTATISYDEAAASPAAVVFRIRLTDESARQRMADGLKAEMAQLRDSLNESKLGGARKAEAEAVLRDADKTLAAALSTLSAETECVWTADRRTWFPSRLKEETKLSYTWQGKPREERRVSETNFLRNPQSDTIGKD</sequence>
<gene>
    <name evidence="2" type="ORF">D3H35_07165</name>
</gene>
<evidence type="ECO:0000313" key="3">
    <source>
        <dbReference type="Proteomes" id="UP000266340"/>
    </source>
</evidence>
<proteinExistence type="predicted"/>
<accession>A0A398CPB3</accession>
<dbReference type="EMBL" id="QXJM01000027">
    <property type="protein sequence ID" value="RIE04365.1"/>
    <property type="molecule type" value="Genomic_DNA"/>
</dbReference>
<feature type="compositionally biased region" description="Polar residues" evidence="1">
    <location>
        <begin position="238"/>
        <end position="253"/>
    </location>
</feature>
<evidence type="ECO:0000313" key="2">
    <source>
        <dbReference type="EMBL" id="RIE04365.1"/>
    </source>
</evidence>
<dbReference type="AlphaFoldDB" id="A0A398CPB3"/>
<reference evidence="2 3" key="1">
    <citation type="submission" date="2018-09" db="EMBL/GenBank/DDBJ databases">
        <title>Cohnella cavernae sp. nov., isolated from a karst cave.</title>
        <authorList>
            <person name="Zhu H."/>
        </authorList>
    </citation>
    <scope>NUCLEOTIDE SEQUENCE [LARGE SCALE GENOMIC DNA]</scope>
    <source>
        <strain evidence="2 3">K2E09-144</strain>
    </source>
</reference>
<keyword evidence="3" id="KW-1185">Reference proteome</keyword>
<comment type="caution">
    <text evidence="2">The sequence shown here is derived from an EMBL/GenBank/DDBJ whole genome shotgun (WGS) entry which is preliminary data.</text>
</comment>
<protein>
    <submittedName>
        <fullName evidence="2">Uncharacterized protein</fullName>
    </submittedName>
</protein>
<name>A0A398CPB3_9BACL</name>
<dbReference type="RefSeq" id="WP_119148404.1">
    <property type="nucleotide sequence ID" value="NZ_JBHSOV010000042.1"/>
</dbReference>
<feature type="region of interest" description="Disordered" evidence="1">
    <location>
        <begin position="225"/>
        <end position="253"/>
    </location>
</feature>
<dbReference type="OrthoDB" id="2679407at2"/>
<dbReference type="Proteomes" id="UP000266340">
    <property type="component" value="Unassembled WGS sequence"/>
</dbReference>